<evidence type="ECO:0000313" key="1">
    <source>
        <dbReference type="EMBL" id="CAE0780911.1"/>
    </source>
</evidence>
<name>A0A7S4BYT9_CHRCT</name>
<organism evidence="1">
    <name type="scientific">Chrysotila carterae</name>
    <name type="common">Marine alga</name>
    <name type="synonym">Syracosphaera carterae</name>
    <dbReference type="NCBI Taxonomy" id="13221"/>
    <lineage>
        <taxon>Eukaryota</taxon>
        <taxon>Haptista</taxon>
        <taxon>Haptophyta</taxon>
        <taxon>Prymnesiophyceae</taxon>
        <taxon>Isochrysidales</taxon>
        <taxon>Isochrysidaceae</taxon>
        <taxon>Chrysotila</taxon>
    </lineage>
</organism>
<dbReference type="EMBL" id="HBIZ01052428">
    <property type="protein sequence ID" value="CAE0780911.1"/>
    <property type="molecule type" value="Transcribed_RNA"/>
</dbReference>
<reference evidence="1" key="1">
    <citation type="submission" date="2021-01" db="EMBL/GenBank/DDBJ databases">
        <authorList>
            <person name="Corre E."/>
            <person name="Pelletier E."/>
            <person name="Niang G."/>
            <person name="Scheremetjew M."/>
            <person name="Finn R."/>
            <person name="Kale V."/>
            <person name="Holt S."/>
            <person name="Cochrane G."/>
            <person name="Meng A."/>
            <person name="Brown T."/>
            <person name="Cohen L."/>
        </authorList>
    </citation>
    <scope>NUCLEOTIDE SEQUENCE</scope>
    <source>
        <strain evidence="1">CCMP645</strain>
    </source>
</reference>
<proteinExistence type="predicted"/>
<accession>A0A7S4BYT9</accession>
<dbReference type="AlphaFoldDB" id="A0A7S4BYT9"/>
<protein>
    <submittedName>
        <fullName evidence="1">Uncharacterized protein</fullName>
    </submittedName>
</protein>
<gene>
    <name evidence="1" type="ORF">PCAR00345_LOCUS33550</name>
</gene>
<sequence length="104" mass="11437">MLSTACESAYIRIWLGQMRMRWAAQKGMRWAAQKGVPGSKRWAARGCVQGLGACTHLFAEEEAPTEAESPPDALRPALPFFVEGGVHGTALQHAPSQQTMRRNE</sequence>